<dbReference type="Gene3D" id="3.30.565.10">
    <property type="entry name" value="Histidine kinase-like ATPase, C-terminal domain"/>
    <property type="match status" value="1"/>
</dbReference>
<dbReference type="SMART" id="SM00388">
    <property type="entry name" value="HisKA"/>
    <property type="match status" value="1"/>
</dbReference>
<dbReference type="InterPro" id="IPR036097">
    <property type="entry name" value="HisK_dim/P_sf"/>
</dbReference>
<dbReference type="InterPro" id="IPR004358">
    <property type="entry name" value="Sig_transdc_His_kin-like_C"/>
</dbReference>
<dbReference type="CDD" id="cd00082">
    <property type="entry name" value="HisKA"/>
    <property type="match status" value="1"/>
</dbReference>
<organism evidence="13 14">
    <name type="scientific">Pseudomonas cremoricolorata</name>
    <dbReference type="NCBI Taxonomy" id="157783"/>
    <lineage>
        <taxon>Bacteria</taxon>
        <taxon>Pseudomonadati</taxon>
        <taxon>Pseudomonadota</taxon>
        <taxon>Gammaproteobacteria</taxon>
        <taxon>Pseudomonadales</taxon>
        <taxon>Pseudomonadaceae</taxon>
        <taxon>Pseudomonas</taxon>
    </lineage>
</organism>
<dbReference type="EMBL" id="CP009455">
    <property type="protein sequence ID" value="AIR90986.1"/>
    <property type="molecule type" value="Genomic_DNA"/>
</dbReference>
<keyword evidence="5" id="KW-0597">Phosphoprotein</keyword>
<dbReference type="InterPro" id="IPR036890">
    <property type="entry name" value="HATPase_C_sf"/>
</dbReference>
<evidence type="ECO:0000313" key="14">
    <source>
        <dbReference type="Proteomes" id="UP000029493"/>
    </source>
</evidence>
<dbReference type="InterPro" id="IPR050980">
    <property type="entry name" value="2C_sensor_his_kinase"/>
</dbReference>
<dbReference type="SMART" id="SM00387">
    <property type="entry name" value="HATPase_c"/>
    <property type="match status" value="1"/>
</dbReference>
<dbReference type="eggNOG" id="COG2205">
    <property type="taxonomic scope" value="Bacteria"/>
</dbReference>
<comment type="subcellular location">
    <subcellularLocation>
        <location evidence="2">Cell membrane</location>
        <topology evidence="2">Multi-pass membrane protein</topology>
    </subcellularLocation>
</comment>
<dbReference type="InterPro" id="IPR003660">
    <property type="entry name" value="HAMP_dom"/>
</dbReference>
<keyword evidence="7" id="KW-0547">Nucleotide-binding</keyword>
<keyword evidence="9" id="KW-0067">ATP-binding</keyword>
<comment type="catalytic activity">
    <reaction evidence="1">
        <text>ATP + protein L-histidine = ADP + protein N-phospho-L-histidine.</text>
        <dbReference type="EC" id="2.7.13.3"/>
    </reaction>
</comment>
<dbReference type="PANTHER" id="PTHR44936:SF10">
    <property type="entry name" value="SENSOR PROTEIN RSTB"/>
    <property type="match status" value="1"/>
</dbReference>
<dbReference type="Pfam" id="PF02518">
    <property type="entry name" value="HATPase_c"/>
    <property type="match status" value="1"/>
</dbReference>
<dbReference type="InterPro" id="IPR003661">
    <property type="entry name" value="HisK_dim/P_dom"/>
</dbReference>
<dbReference type="SUPFAM" id="SSF55874">
    <property type="entry name" value="ATPase domain of HSP90 chaperone/DNA topoisomerase II/histidine kinase"/>
    <property type="match status" value="1"/>
</dbReference>
<evidence type="ECO:0000256" key="10">
    <source>
        <dbReference type="SAM" id="Phobius"/>
    </source>
</evidence>
<keyword evidence="6" id="KW-0808">Transferase</keyword>
<reference evidence="13 14" key="1">
    <citation type="submission" date="2014-09" db="EMBL/GenBank/DDBJ databases">
        <authorList>
            <person name="Chan K.-G."/>
        </authorList>
    </citation>
    <scope>NUCLEOTIDE SEQUENCE [LARGE SCALE GENOMIC DNA]</scope>
    <source>
        <strain evidence="13 14">ND07</strain>
    </source>
</reference>
<evidence type="ECO:0000259" key="12">
    <source>
        <dbReference type="PROSITE" id="PS50885"/>
    </source>
</evidence>
<keyword evidence="4" id="KW-1003">Cell membrane</keyword>
<gene>
    <name evidence="13" type="ORF">LK03_17695</name>
</gene>
<dbReference type="EC" id="2.7.13.3" evidence="3"/>
<dbReference type="KEGG" id="psw:LK03_17695"/>
<dbReference type="PANTHER" id="PTHR44936">
    <property type="entry name" value="SENSOR PROTEIN CREC"/>
    <property type="match status" value="1"/>
</dbReference>
<dbReference type="PROSITE" id="PS50885">
    <property type="entry name" value="HAMP"/>
    <property type="match status" value="1"/>
</dbReference>
<keyword evidence="14" id="KW-1185">Reference proteome</keyword>
<dbReference type="Gene3D" id="1.10.287.130">
    <property type="match status" value="1"/>
</dbReference>
<evidence type="ECO:0000256" key="9">
    <source>
        <dbReference type="ARBA" id="ARBA00022840"/>
    </source>
</evidence>
<evidence type="ECO:0000256" key="8">
    <source>
        <dbReference type="ARBA" id="ARBA00022777"/>
    </source>
</evidence>
<feature type="domain" description="HAMP" evidence="12">
    <location>
        <begin position="159"/>
        <end position="211"/>
    </location>
</feature>
<dbReference type="SUPFAM" id="SSF47384">
    <property type="entry name" value="Homodimeric domain of signal transducing histidine kinase"/>
    <property type="match status" value="1"/>
</dbReference>
<evidence type="ECO:0000256" key="4">
    <source>
        <dbReference type="ARBA" id="ARBA00022475"/>
    </source>
</evidence>
<keyword evidence="10" id="KW-0472">Membrane</keyword>
<evidence type="ECO:0000256" key="6">
    <source>
        <dbReference type="ARBA" id="ARBA00022679"/>
    </source>
</evidence>
<dbReference type="InterPro" id="IPR005467">
    <property type="entry name" value="His_kinase_dom"/>
</dbReference>
<dbReference type="GO" id="GO:0005886">
    <property type="term" value="C:plasma membrane"/>
    <property type="evidence" value="ECO:0007669"/>
    <property type="project" value="UniProtKB-SubCell"/>
</dbReference>
<evidence type="ECO:0000259" key="11">
    <source>
        <dbReference type="PROSITE" id="PS50109"/>
    </source>
</evidence>
<dbReference type="Proteomes" id="UP000029493">
    <property type="component" value="Chromosome"/>
</dbReference>
<feature type="transmembrane region" description="Helical" evidence="10">
    <location>
        <begin position="137"/>
        <end position="159"/>
    </location>
</feature>
<name>A0A089WQX6_9PSED</name>
<dbReference type="AlphaFoldDB" id="A0A089WQX6"/>
<keyword evidence="8 13" id="KW-0418">Kinase</keyword>
<dbReference type="CDD" id="cd06225">
    <property type="entry name" value="HAMP"/>
    <property type="match status" value="1"/>
</dbReference>
<dbReference type="PROSITE" id="PS50109">
    <property type="entry name" value="HIS_KIN"/>
    <property type="match status" value="1"/>
</dbReference>
<sequence length="438" mass="49656">MLKLLVRLYVLIILAYAGAILFIPDTIVTVFKGRYTAYNLDMAKGVQSLLVEQFKLAPREQWPQVERDLASRFAPLEVKRLRWDQAQLSSEERARLEQGLNVVRLGEWGFYQTALAPLDREWLVSLYNPPDPLDINVLSWGVTVLIGAALLGCILLWVWPHWRDLERLKDTARRLGLGQLSERTQISPHSNIGELARVFDTMAGDLERHLNQQRELLNAVSHELRTPLTRLDFGLVLLFDEVPAASRKRLLELVGHVRELDELVLELLSYSRLENAEQQRERVEVSLPELVDSVLGGFAEELDSRGIRWEVHSEDDLPRFVLDPRLTARAVQNLIRNAMRYCECRLLLRVELDAEGGCKLTVEDDGIGIPVEERERIFQPFYRLDRSRDRSTGGFGLGLAISRRAIEGQGGTLNVGPSSLGGAQFVIRLPRAGNEAMG</sequence>
<accession>A0A089WQX6</accession>
<evidence type="ECO:0000256" key="5">
    <source>
        <dbReference type="ARBA" id="ARBA00022553"/>
    </source>
</evidence>
<evidence type="ECO:0000313" key="13">
    <source>
        <dbReference type="EMBL" id="AIR90986.1"/>
    </source>
</evidence>
<feature type="transmembrane region" description="Helical" evidence="10">
    <location>
        <begin position="7"/>
        <end position="31"/>
    </location>
</feature>
<dbReference type="GO" id="GO:0005524">
    <property type="term" value="F:ATP binding"/>
    <property type="evidence" value="ECO:0007669"/>
    <property type="project" value="UniProtKB-KW"/>
</dbReference>
<dbReference type="SMART" id="SM00304">
    <property type="entry name" value="HAMP"/>
    <property type="match status" value="1"/>
</dbReference>
<evidence type="ECO:0000256" key="7">
    <source>
        <dbReference type="ARBA" id="ARBA00022741"/>
    </source>
</evidence>
<dbReference type="STRING" id="157783.LK03_17695"/>
<feature type="domain" description="Histidine kinase" evidence="11">
    <location>
        <begin position="219"/>
        <end position="433"/>
    </location>
</feature>
<dbReference type="GO" id="GO:0000155">
    <property type="term" value="F:phosphorelay sensor kinase activity"/>
    <property type="evidence" value="ECO:0007669"/>
    <property type="project" value="InterPro"/>
</dbReference>
<keyword evidence="10" id="KW-0812">Transmembrane</keyword>
<dbReference type="OrthoDB" id="9804645at2"/>
<dbReference type="InterPro" id="IPR003594">
    <property type="entry name" value="HATPase_dom"/>
</dbReference>
<dbReference type="PRINTS" id="PR00344">
    <property type="entry name" value="BCTRLSENSOR"/>
</dbReference>
<dbReference type="Pfam" id="PF00512">
    <property type="entry name" value="HisKA"/>
    <property type="match status" value="1"/>
</dbReference>
<evidence type="ECO:0000256" key="3">
    <source>
        <dbReference type="ARBA" id="ARBA00012438"/>
    </source>
</evidence>
<keyword evidence="10" id="KW-1133">Transmembrane helix</keyword>
<dbReference type="Pfam" id="PF00672">
    <property type="entry name" value="HAMP"/>
    <property type="match status" value="1"/>
</dbReference>
<dbReference type="RefSeq" id="WP_038413652.1">
    <property type="nucleotide sequence ID" value="NZ_CP009455.1"/>
</dbReference>
<protein>
    <recommendedName>
        <fullName evidence="3">histidine kinase</fullName>
        <ecNumber evidence="3">2.7.13.3</ecNumber>
    </recommendedName>
</protein>
<evidence type="ECO:0000256" key="1">
    <source>
        <dbReference type="ARBA" id="ARBA00000085"/>
    </source>
</evidence>
<proteinExistence type="predicted"/>
<evidence type="ECO:0000256" key="2">
    <source>
        <dbReference type="ARBA" id="ARBA00004651"/>
    </source>
</evidence>